<name>A0A6H2H5D2_9BURK</name>
<keyword evidence="1" id="KW-1133">Transmembrane helix</keyword>
<evidence type="ECO:0000313" key="4">
    <source>
        <dbReference type="Proteomes" id="UP000502041"/>
    </source>
</evidence>
<reference evidence="3 4" key="1">
    <citation type="submission" date="2020-04" db="EMBL/GenBank/DDBJ databases">
        <title>Complete genome of a Psychrophilic, Marine, Gas Vacuolate Bacterium Polaromonas vacuolata KCTC 22033T.</title>
        <authorList>
            <person name="Hwang K."/>
            <person name="Kim K.M."/>
        </authorList>
    </citation>
    <scope>NUCLEOTIDE SEQUENCE [LARGE SCALE GENOMIC DNA]</scope>
    <source>
        <strain evidence="3 4">KCTC 22033</strain>
    </source>
</reference>
<keyword evidence="4" id="KW-1185">Reference proteome</keyword>
<dbReference type="GO" id="GO:0102710">
    <property type="term" value="F:D-inositol-3-phosphate glycosyltransferase activity"/>
    <property type="evidence" value="ECO:0007669"/>
    <property type="project" value="UniProtKB-EC"/>
</dbReference>
<evidence type="ECO:0000259" key="2">
    <source>
        <dbReference type="Pfam" id="PF00534"/>
    </source>
</evidence>
<dbReference type="Pfam" id="PF00534">
    <property type="entry name" value="Glycos_transf_1"/>
    <property type="match status" value="1"/>
</dbReference>
<dbReference type="EMBL" id="CP051461">
    <property type="protein sequence ID" value="QJC55013.1"/>
    <property type="molecule type" value="Genomic_DNA"/>
</dbReference>
<dbReference type="RefSeq" id="WP_168920936.1">
    <property type="nucleotide sequence ID" value="NZ_CP051461.1"/>
</dbReference>
<evidence type="ECO:0000256" key="1">
    <source>
        <dbReference type="SAM" id="Phobius"/>
    </source>
</evidence>
<dbReference type="SUPFAM" id="SSF53756">
    <property type="entry name" value="UDP-Glycosyltransferase/glycogen phosphorylase"/>
    <property type="match status" value="1"/>
</dbReference>
<sequence length="356" mass="39709">MYKYKNTDNNIILSAFGIHSGGGLILLEALIKGLKGSLKAASFDIRFIADAFSISSDVDVDYVRRSFVARILSLFRLSSKVALGDTLLCFNSLPPLIKSKGRVIVFVHAPHFVGAHRGITYTKLTALRLEIERVWFKLGIANCDEIWVQTEVMQDAMRSQYPYAVIKVVPLVDESIIQRLAVLPVVGGRPKADASQFTFFYPADAVGHKNHENLLKAWSLLAQQNRRPILCLTLRPAELKLLEERTQLDPILKISLVNLGWVSRSDVLKKLSQSSALIFPSRAETFGLPMLEARSLGIPVVASERDFVRDVCIPIQTFDPDSPRSIAMAVLRFMDGEASIPTQYYSADRFVKSILS</sequence>
<feature type="transmembrane region" description="Helical" evidence="1">
    <location>
        <begin position="12"/>
        <end position="31"/>
    </location>
</feature>
<dbReference type="Gene3D" id="3.40.50.2000">
    <property type="entry name" value="Glycogen Phosphorylase B"/>
    <property type="match status" value="1"/>
</dbReference>
<keyword evidence="3" id="KW-0808">Transferase</keyword>
<keyword evidence="1" id="KW-0472">Membrane</keyword>
<dbReference type="PANTHER" id="PTHR46401:SF8">
    <property type="entry name" value="BLL6006 PROTEIN"/>
    <property type="match status" value="1"/>
</dbReference>
<evidence type="ECO:0000313" key="3">
    <source>
        <dbReference type="EMBL" id="QJC55013.1"/>
    </source>
</evidence>
<accession>A0A6H2H5D2</accession>
<feature type="domain" description="Glycosyl transferase family 1" evidence="2">
    <location>
        <begin position="195"/>
        <end position="337"/>
    </location>
</feature>
<protein>
    <submittedName>
        <fullName evidence="3">D-inositol-3-phosphate glycosyltransferase</fullName>
        <ecNumber evidence="3">2.4.1.250</ecNumber>
    </submittedName>
</protein>
<dbReference type="EC" id="2.4.1.250" evidence="3"/>
<dbReference type="Proteomes" id="UP000502041">
    <property type="component" value="Chromosome"/>
</dbReference>
<keyword evidence="3" id="KW-0328">Glycosyltransferase</keyword>
<dbReference type="KEGG" id="pvac:HC248_00276"/>
<organism evidence="3 4">
    <name type="scientific">Polaromonas vacuolata</name>
    <dbReference type="NCBI Taxonomy" id="37448"/>
    <lineage>
        <taxon>Bacteria</taxon>
        <taxon>Pseudomonadati</taxon>
        <taxon>Pseudomonadota</taxon>
        <taxon>Betaproteobacteria</taxon>
        <taxon>Burkholderiales</taxon>
        <taxon>Comamonadaceae</taxon>
        <taxon>Polaromonas</taxon>
    </lineage>
</organism>
<dbReference type="AlphaFoldDB" id="A0A6H2H5D2"/>
<proteinExistence type="predicted"/>
<dbReference type="PANTHER" id="PTHR46401">
    <property type="entry name" value="GLYCOSYLTRANSFERASE WBBK-RELATED"/>
    <property type="match status" value="1"/>
</dbReference>
<dbReference type="InterPro" id="IPR001296">
    <property type="entry name" value="Glyco_trans_1"/>
</dbReference>
<gene>
    <name evidence="3" type="primary">mshA_1</name>
    <name evidence="3" type="ORF">HC248_00276</name>
</gene>
<keyword evidence="1" id="KW-0812">Transmembrane</keyword>